<evidence type="ECO:0000313" key="2">
    <source>
        <dbReference type="Proteomes" id="UP000239549"/>
    </source>
</evidence>
<accession>A0A2L2XN50</accession>
<dbReference type="AlphaFoldDB" id="A0A2L2XN50"/>
<dbReference type="EMBL" id="BFAV01000162">
    <property type="protein sequence ID" value="GBF35381.1"/>
    <property type="molecule type" value="Genomic_DNA"/>
</dbReference>
<sequence>MVGRGGKFKGEDFIRPGRLKLFVGVVIVADKDFIETFSRQKKAFLRKFSREADKQKSDSSPAVEHKKVLDWFESWLKGEAEAVSGKRERARERLKERVKEREQGALSFEQFVDMVLEQTKELLAERDIEINYSLPGQSLGISESWKCVKVFGNNDIYYRIGRTRPRKGPRKGEELLVLDLVMDGYKKQVFVPLLDRKEIIEENIGSDLERELPKVEATGKYRFKMLLPFDLVEKGDVKETAKKFVDFISATKHHLNELGVN</sequence>
<proteinExistence type="predicted"/>
<gene>
    <name evidence="1" type="ORF">DCCM_4504</name>
</gene>
<name>A0A2L2XN50_9FIRM</name>
<reference evidence="2" key="1">
    <citation type="submission" date="2018-02" db="EMBL/GenBank/DDBJ databases">
        <title>Genome sequence of Desulfocucumis palustris strain NAW-5.</title>
        <authorList>
            <person name="Watanabe M."/>
            <person name="Kojima H."/>
            <person name="Fukui M."/>
        </authorList>
    </citation>
    <scope>NUCLEOTIDE SEQUENCE [LARGE SCALE GENOMIC DNA]</scope>
    <source>
        <strain evidence="2">NAW-5</strain>
    </source>
</reference>
<evidence type="ECO:0000313" key="1">
    <source>
        <dbReference type="EMBL" id="GBF35381.1"/>
    </source>
</evidence>
<organism evidence="1 2">
    <name type="scientific">Desulfocucumis palustris</name>
    <dbReference type="NCBI Taxonomy" id="1898651"/>
    <lineage>
        <taxon>Bacteria</taxon>
        <taxon>Bacillati</taxon>
        <taxon>Bacillota</taxon>
        <taxon>Clostridia</taxon>
        <taxon>Eubacteriales</taxon>
        <taxon>Desulfocucumaceae</taxon>
        <taxon>Desulfocucumis</taxon>
    </lineage>
</organism>
<comment type="caution">
    <text evidence="1">The sequence shown here is derived from an EMBL/GenBank/DDBJ whole genome shotgun (WGS) entry which is preliminary data.</text>
</comment>
<keyword evidence="2" id="KW-1185">Reference proteome</keyword>
<dbReference type="Proteomes" id="UP000239549">
    <property type="component" value="Unassembled WGS sequence"/>
</dbReference>
<protein>
    <submittedName>
        <fullName evidence="1">Uncharacterized protein</fullName>
    </submittedName>
</protein>